<evidence type="ECO:0000313" key="1">
    <source>
        <dbReference type="EMBL" id="KAH9321700.1"/>
    </source>
</evidence>
<dbReference type="AlphaFoldDB" id="A0AA38GH69"/>
<comment type="caution">
    <text evidence="1">The sequence shown here is derived from an EMBL/GenBank/DDBJ whole genome shotgun (WGS) entry which is preliminary data.</text>
</comment>
<keyword evidence="2" id="KW-1185">Reference proteome</keyword>
<reference evidence="1 2" key="1">
    <citation type="journal article" date="2021" name="Nat. Plants">
        <title>The Taxus genome provides insights into paclitaxel biosynthesis.</title>
        <authorList>
            <person name="Xiong X."/>
            <person name="Gou J."/>
            <person name="Liao Q."/>
            <person name="Li Y."/>
            <person name="Zhou Q."/>
            <person name="Bi G."/>
            <person name="Li C."/>
            <person name="Du R."/>
            <person name="Wang X."/>
            <person name="Sun T."/>
            <person name="Guo L."/>
            <person name="Liang H."/>
            <person name="Lu P."/>
            <person name="Wu Y."/>
            <person name="Zhang Z."/>
            <person name="Ro D.K."/>
            <person name="Shang Y."/>
            <person name="Huang S."/>
            <person name="Yan J."/>
        </authorList>
    </citation>
    <scope>NUCLEOTIDE SEQUENCE [LARGE SCALE GENOMIC DNA]</scope>
    <source>
        <strain evidence="1">Ta-2019</strain>
    </source>
</reference>
<accession>A0AA38GH69</accession>
<feature type="non-terminal residue" evidence="1">
    <location>
        <position position="1"/>
    </location>
</feature>
<protein>
    <submittedName>
        <fullName evidence="1">Uncharacterized protein</fullName>
    </submittedName>
</protein>
<feature type="non-terminal residue" evidence="1">
    <location>
        <position position="82"/>
    </location>
</feature>
<gene>
    <name evidence="1" type="ORF">KI387_016339</name>
</gene>
<organism evidence="1 2">
    <name type="scientific">Taxus chinensis</name>
    <name type="common">Chinese yew</name>
    <name type="synonym">Taxus wallichiana var. chinensis</name>
    <dbReference type="NCBI Taxonomy" id="29808"/>
    <lineage>
        <taxon>Eukaryota</taxon>
        <taxon>Viridiplantae</taxon>
        <taxon>Streptophyta</taxon>
        <taxon>Embryophyta</taxon>
        <taxon>Tracheophyta</taxon>
        <taxon>Spermatophyta</taxon>
        <taxon>Pinopsida</taxon>
        <taxon>Pinidae</taxon>
        <taxon>Conifers II</taxon>
        <taxon>Cupressales</taxon>
        <taxon>Taxaceae</taxon>
        <taxon>Taxus</taxon>
    </lineage>
</organism>
<name>A0AA38GH69_TAXCH</name>
<proteinExistence type="predicted"/>
<evidence type="ECO:0000313" key="2">
    <source>
        <dbReference type="Proteomes" id="UP000824469"/>
    </source>
</evidence>
<sequence>VQPLSVAEREGMTLEDARRVIVVLSPMNVKLMKFAEDVHKACSSGLSEGSRLKKFDLSAISALSAPVVFESEGVVGFRRKMG</sequence>
<dbReference type="EMBL" id="JAHRHJ020000003">
    <property type="protein sequence ID" value="KAH9321700.1"/>
    <property type="molecule type" value="Genomic_DNA"/>
</dbReference>
<dbReference type="Proteomes" id="UP000824469">
    <property type="component" value="Unassembled WGS sequence"/>
</dbReference>